<protein>
    <submittedName>
        <fullName evidence="5">HU family DNA-binding protein</fullName>
    </submittedName>
</protein>
<evidence type="ECO:0000256" key="1">
    <source>
        <dbReference type="ARBA" id="ARBA00010529"/>
    </source>
</evidence>
<dbReference type="PANTHER" id="PTHR33175">
    <property type="entry name" value="DNA-BINDING PROTEIN HU"/>
    <property type="match status" value="1"/>
</dbReference>
<reference evidence="5 6" key="1">
    <citation type="submission" date="2023-10" db="EMBL/GenBank/DDBJ databases">
        <title>Veillonella sp. nov., isolated from a pig farm feces dump.</title>
        <authorList>
            <person name="Chang Y.-H."/>
        </authorList>
    </citation>
    <scope>NUCLEOTIDE SEQUENCE [LARGE SCALE GENOMIC DNA]</scope>
    <source>
        <strain evidence="5 6">YH-vei2233</strain>
    </source>
</reference>
<evidence type="ECO:0000313" key="5">
    <source>
        <dbReference type="EMBL" id="MDV5089013.1"/>
    </source>
</evidence>
<dbReference type="SUPFAM" id="SSF47729">
    <property type="entry name" value="IHF-like DNA-binding proteins"/>
    <property type="match status" value="1"/>
</dbReference>
<evidence type="ECO:0000256" key="3">
    <source>
        <dbReference type="ARBA" id="ARBA00023125"/>
    </source>
</evidence>
<dbReference type="InterPro" id="IPR000119">
    <property type="entry name" value="Hist_DNA-bd"/>
</dbReference>
<organism evidence="5 6">
    <name type="scientific">Veillonella absiana</name>
    <dbReference type="NCBI Taxonomy" id="3079305"/>
    <lineage>
        <taxon>Bacteria</taxon>
        <taxon>Bacillati</taxon>
        <taxon>Bacillota</taxon>
        <taxon>Negativicutes</taxon>
        <taxon>Veillonellales</taxon>
        <taxon>Veillonellaceae</taxon>
        <taxon>Veillonella</taxon>
    </lineage>
</organism>
<name>A0ABU3ZAT7_9FIRM</name>
<sequence length="100" mass="10760">MNKTELIASVATKTELTKKDAEKAVKAVFDTVAEELAEGGKVQVIGFGTFEVRERAAREGRNPQNGKTITIAASKSPAFKAGKGLKEQVNLTEAAKKRKK</sequence>
<dbReference type="Pfam" id="PF00216">
    <property type="entry name" value="Bac_DNA_binding"/>
    <property type="match status" value="1"/>
</dbReference>
<dbReference type="Proteomes" id="UP001272515">
    <property type="component" value="Unassembled WGS sequence"/>
</dbReference>
<dbReference type="Gene3D" id="4.10.520.10">
    <property type="entry name" value="IHF-like DNA-binding proteins"/>
    <property type="match status" value="1"/>
</dbReference>
<dbReference type="PROSITE" id="PS00045">
    <property type="entry name" value="HISTONE_LIKE"/>
    <property type="match status" value="1"/>
</dbReference>
<dbReference type="InterPro" id="IPR020816">
    <property type="entry name" value="Histone-like_DNA-bd_CS"/>
</dbReference>
<dbReference type="GO" id="GO:0003677">
    <property type="term" value="F:DNA binding"/>
    <property type="evidence" value="ECO:0007669"/>
    <property type="project" value="UniProtKB-KW"/>
</dbReference>
<dbReference type="PRINTS" id="PR01727">
    <property type="entry name" value="DNABINDINGHU"/>
</dbReference>
<keyword evidence="2" id="KW-0226">DNA condensation</keyword>
<dbReference type="SMART" id="SM00411">
    <property type="entry name" value="BHL"/>
    <property type="match status" value="1"/>
</dbReference>
<keyword evidence="6" id="KW-1185">Reference proteome</keyword>
<gene>
    <name evidence="5" type="ORF">RVY80_09285</name>
</gene>
<dbReference type="CDD" id="cd13831">
    <property type="entry name" value="HU"/>
    <property type="match status" value="1"/>
</dbReference>
<comment type="caution">
    <text evidence="5">The sequence shown here is derived from an EMBL/GenBank/DDBJ whole genome shotgun (WGS) entry which is preliminary data.</text>
</comment>
<evidence type="ECO:0000256" key="4">
    <source>
        <dbReference type="RuleBase" id="RU003939"/>
    </source>
</evidence>
<keyword evidence="3 5" id="KW-0238">DNA-binding</keyword>
<dbReference type="InterPro" id="IPR010992">
    <property type="entry name" value="IHF-like_DNA-bd_dom_sf"/>
</dbReference>
<comment type="similarity">
    <text evidence="1 4">Belongs to the bacterial histone-like protein family.</text>
</comment>
<evidence type="ECO:0000313" key="6">
    <source>
        <dbReference type="Proteomes" id="UP001272515"/>
    </source>
</evidence>
<dbReference type="PANTHER" id="PTHR33175:SF3">
    <property type="entry name" value="DNA-BINDING PROTEIN HU-BETA"/>
    <property type="match status" value="1"/>
</dbReference>
<dbReference type="EMBL" id="JAWJZB010000011">
    <property type="protein sequence ID" value="MDV5089013.1"/>
    <property type="molecule type" value="Genomic_DNA"/>
</dbReference>
<dbReference type="RefSeq" id="WP_317330380.1">
    <property type="nucleotide sequence ID" value="NZ_JAWJZA010000012.1"/>
</dbReference>
<accession>A0ABU3ZAT7</accession>
<proteinExistence type="inferred from homology"/>
<evidence type="ECO:0000256" key="2">
    <source>
        <dbReference type="ARBA" id="ARBA00023067"/>
    </source>
</evidence>